<name>A0A0R3R7L5_9BILA</name>
<dbReference type="EMBL" id="UZAG01020699">
    <property type="protein sequence ID" value="VDO47634.1"/>
    <property type="molecule type" value="Genomic_DNA"/>
</dbReference>
<evidence type="ECO:0000313" key="2">
    <source>
        <dbReference type="Proteomes" id="UP000280834"/>
    </source>
</evidence>
<dbReference type="WBParaSite" id="BTMF_0001601701-mRNA-1">
    <property type="protein sequence ID" value="BTMF_0001601701-mRNA-1"/>
    <property type="gene ID" value="BTMF_0001601701"/>
</dbReference>
<evidence type="ECO:0000313" key="1">
    <source>
        <dbReference type="EMBL" id="VDO47634.1"/>
    </source>
</evidence>
<organism evidence="3">
    <name type="scientific">Brugia timori</name>
    <dbReference type="NCBI Taxonomy" id="42155"/>
    <lineage>
        <taxon>Eukaryota</taxon>
        <taxon>Metazoa</taxon>
        <taxon>Ecdysozoa</taxon>
        <taxon>Nematoda</taxon>
        <taxon>Chromadorea</taxon>
        <taxon>Rhabditida</taxon>
        <taxon>Spirurina</taxon>
        <taxon>Spiruromorpha</taxon>
        <taxon>Filarioidea</taxon>
        <taxon>Onchocercidae</taxon>
        <taxon>Brugia</taxon>
    </lineage>
</organism>
<gene>
    <name evidence="1" type="ORF">BTMF_LOCUS14001</name>
</gene>
<evidence type="ECO:0000313" key="3">
    <source>
        <dbReference type="WBParaSite" id="BTMF_0001601701-mRNA-1"/>
    </source>
</evidence>
<protein>
    <submittedName>
        <fullName evidence="3">DUF223 domain-containing protein</fullName>
    </submittedName>
</protein>
<keyword evidence="2" id="KW-1185">Reference proteome</keyword>
<dbReference type="AlphaFoldDB" id="A0A0R3R7L5"/>
<accession>A0A0R3R7L5</accession>
<dbReference type="Proteomes" id="UP000280834">
    <property type="component" value="Unassembled WGS sequence"/>
</dbReference>
<reference evidence="3" key="1">
    <citation type="submission" date="2017-02" db="UniProtKB">
        <authorList>
            <consortium name="WormBaseParasite"/>
        </authorList>
    </citation>
    <scope>IDENTIFICATION</scope>
</reference>
<reference evidence="1 2" key="2">
    <citation type="submission" date="2018-11" db="EMBL/GenBank/DDBJ databases">
        <authorList>
            <consortium name="Pathogen Informatics"/>
        </authorList>
    </citation>
    <scope>NUCLEOTIDE SEQUENCE [LARGE SCALE GENOMIC DNA]</scope>
</reference>
<sequence length="322" mass="37892">MVRKLPSVIDETEKSRIDENERFHLIGPSEKNWTFHHLDFNDSIIIRLRHTHYEYSKSNKTMSELKLNFLDMKGSRVFYTKLNPGDTWLIMGCTIAYYSGGYHYGTDHYRNYYEFVFIFSVYGILVYHDERYFRYTWRCINETQDIVKFSYYLNGIKDFEAILEVRPKRARIPGDWHLVKPIPIGSKIVIKYCLGNRVGKSIIVIRLADKNGIAALTVTIDYTIGMLFTRRVGLDDKDLECINFSTSIRYILNMLGRIEIAVFAHQYKVTMLMGGKHKESKEPATRECMIYGHHLSPYDIQQTVFDSTNKKNIFYAHYIETV</sequence>
<proteinExistence type="predicted"/>